<dbReference type="AlphaFoldDB" id="A0A1W6WZ39"/>
<proteinExistence type="predicted"/>
<evidence type="ECO:0000313" key="3">
    <source>
        <dbReference type="EMBL" id="ARP61796.1"/>
    </source>
</evidence>
<feature type="coiled-coil region" evidence="1">
    <location>
        <begin position="98"/>
        <end position="146"/>
    </location>
</feature>
<keyword evidence="1" id="KW-0175">Coiled coil</keyword>
<name>A0A1W6WZ39_BACTU</name>
<dbReference type="InterPro" id="IPR025052">
    <property type="entry name" value="DUF3967"/>
</dbReference>
<feature type="domain" description="DUF3967" evidence="2">
    <location>
        <begin position="146"/>
        <end position="175"/>
    </location>
</feature>
<keyword evidence="4" id="KW-1185">Reference proteome</keyword>
<dbReference type="EMBL" id="CP021065">
    <property type="protein sequence ID" value="ARP61796.1"/>
    <property type="molecule type" value="Genomic_DNA"/>
</dbReference>
<dbReference type="Pfam" id="PF13152">
    <property type="entry name" value="DUF3967"/>
    <property type="match status" value="1"/>
</dbReference>
<keyword evidence="3" id="KW-0614">Plasmid</keyword>
<dbReference type="InterPro" id="IPR009061">
    <property type="entry name" value="DNA-bd_dom_put_sf"/>
</dbReference>
<dbReference type="SUPFAM" id="SSF46955">
    <property type="entry name" value="Putative DNA-binding domain"/>
    <property type="match status" value="1"/>
</dbReference>
<protein>
    <recommendedName>
        <fullName evidence="2">DUF3967 domain-containing protein</fullName>
    </recommendedName>
</protein>
<dbReference type="RefSeq" id="WP_000003056.1">
    <property type="nucleotide sequence ID" value="NZ_CP021065.1"/>
</dbReference>
<accession>A0A1W6WZ39</accession>
<evidence type="ECO:0000259" key="2">
    <source>
        <dbReference type="Pfam" id="PF13152"/>
    </source>
</evidence>
<geneLocation type="plasmid" evidence="3 4">
    <name>poh4</name>
</geneLocation>
<evidence type="ECO:0000256" key="1">
    <source>
        <dbReference type="SAM" id="Coils"/>
    </source>
</evidence>
<reference evidence="3 4" key="1">
    <citation type="submission" date="2017-04" db="EMBL/GenBank/DDBJ databases">
        <title>Complete Genome Sequence of Bacillus thuringiensis type Strain ATCC 10792.</title>
        <authorList>
            <person name="Oh D.-H."/>
            <person name="Park B.-J."/>
            <person name="Shuai W."/>
            <person name="Chelliah R."/>
        </authorList>
    </citation>
    <scope>NUCLEOTIDE SEQUENCE [LARGE SCALE GENOMIC DNA]</scope>
    <source>
        <strain evidence="3 4">ATCC 10792</strain>
        <plasmid evidence="3 4">poh4</plasmid>
    </source>
</reference>
<dbReference type="Gene3D" id="1.10.1660.10">
    <property type="match status" value="1"/>
</dbReference>
<dbReference type="Proteomes" id="UP000194143">
    <property type="component" value="Plasmid poh4"/>
</dbReference>
<evidence type="ECO:0000313" key="4">
    <source>
        <dbReference type="Proteomes" id="UP000194143"/>
    </source>
</evidence>
<gene>
    <name evidence="3" type="ORF">CAB88_32910</name>
</gene>
<sequence length="186" mass="22222">MSEQGYWSKEISELLQIGDSTLRKWCIALENQKYIFIRGRNNSRAFVDKDIIVLKRMKELVQEKSINLEVAAQILVAGMNPEERTMGVPEEERPGNYLQTINIEVQKLEQILEQQKQQEDFNKALLKKLEEQHKYFEERMNEREKRAEERDKLLLQNIREMQETKKLIASSEQKRKGFFSRLFRNT</sequence>
<dbReference type="GeneID" id="67469839"/>
<organism evidence="3 4">
    <name type="scientific">Bacillus thuringiensis</name>
    <dbReference type="NCBI Taxonomy" id="1428"/>
    <lineage>
        <taxon>Bacteria</taxon>
        <taxon>Bacillati</taxon>
        <taxon>Bacillota</taxon>
        <taxon>Bacilli</taxon>
        <taxon>Bacillales</taxon>
        <taxon>Bacillaceae</taxon>
        <taxon>Bacillus</taxon>
        <taxon>Bacillus cereus group</taxon>
    </lineage>
</organism>